<dbReference type="SUPFAM" id="SSF48371">
    <property type="entry name" value="ARM repeat"/>
    <property type="match status" value="1"/>
</dbReference>
<sequence length="71" mass="8276">MKDQYANYVVQKMIDVAEPTQRKIVMHKIRPHIQTLRKYTYGKHILAKLEKYYMKNGVDLGPICGPPNGIM</sequence>
<feature type="repeat" description="Pumilio" evidence="8">
    <location>
        <begin position="1"/>
        <end position="27"/>
    </location>
</feature>
<dbReference type="InterPro" id="IPR001313">
    <property type="entry name" value="Pumilio_RNA-bd_rpt"/>
</dbReference>
<reference evidence="10" key="1">
    <citation type="submission" date="2025-08" db="UniProtKB">
        <authorList>
            <consortium name="Ensembl"/>
        </authorList>
    </citation>
    <scope>IDENTIFICATION</scope>
</reference>
<dbReference type="PANTHER" id="PTHR12537:SF1">
    <property type="entry name" value="PUMILIO HOMOLOG 1"/>
    <property type="match status" value="1"/>
</dbReference>
<evidence type="ECO:0000256" key="8">
    <source>
        <dbReference type="PROSITE-ProRule" id="PRU00317"/>
    </source>
</evidence>
<dbReference type="STRING" id="32473.ENSXCOP00000026978"/>
<dbReference type="GO" id="GO:0035196">
    <property type="term" value="P:miRNA processing"/>
    <property type="evidence" value="ECO:0007669"/>
    <property type="project" value="TreeGrafter"/>
</dbReference>
<evidence type="ECO:0000256" key="3">
    <source>
        <dbReference type="ARBA" id="ARBA00022490"/>
    </source>
</evidence>
<dbReference type="InterPro" id="IPR033133">
    <property type="entry name" value="PUM-HD"/>
</dbReference>
<name>A0A3B5MT86_9TELE</name>
<keyword evidence="11" id="KW-1185">Reference proteome</keyword>
<dbReference type="Gene3D" id="1.25.10.10">
    <property type="entry name" value="Leucine-rich Repeat Variant"/>
    <property type="match status" value="1"/>
</dbReference>
<keyword evidence="4" id="KW-0677">Repeat</keyword>
<comment type="subcellular location">
    <subcellularLocation>
        <location evidence="1">Cytoplasm</location>
        <location evidence="1">P-body</location>
    </subcellularLocation>
    <subcellularLocation>
        <location evidence="2">Cytoplasmic granule</location>
    </subcellularLocation>
</comment>
<dbReference type="PANTHER" id="PTHR12537">
    <property type="entry name" value="RNA BINDING PROTEIN PUMILIO-RELATED"/>
    <property type="match status" value="1"/>
</dbReference>
<evidence type="ECO:0000256" key="2">
    <source>
        <dbReference type="ARBA" id="ARBA00004463"/>
    </source>
</evidence>
<keyword evidence="5" id="KW-0810">Translation regulation</keyword>
<organism evidence="10 11">
    <name type="scientific">Xiphophorus couchianus</name>
    <name type="common">Monterrey platyfish</name>
    <dbReference type="NCBI Taxonomy" id="32473"/>
    <lineage>
        <taxon>Eukaryota</taxon>
        <taxon>Metazoa</taxon>
        <taxon>Chordata</taxon>
        <taxon>Craniata</taxon>
        <taxon>Vertebrata</taxon>
        <taxon>Euteleostomi</taxon>
        <taxon>Actinopterygii</taxon>
        <taxon>Neopterygii</taxon>
        <taxon>Teleostei</taxon>
        <taxon>Neoteleostei</taxon>
        <taxon>Acanthomorphata</taxon>
        <taxon>Ovalentaria</taxon>
        <taxon>Atherinomorphae</taxon>
        <taxon>Cyprinodontiformes</taxon>
        <taxon>Poeciliidae</taxon>
        <taxon>Poeciliinae</taxon>
        <taxon>Xiphophorus</taxon>
    </lineage>
</organism>
<evidence type="ECO:0000256" key="4">
    <source>
        <dbReference type="ARBA" id="ARBA00022737"/>
    </source>
</evidence>
<evidence type="ECO:0000256" key="5">
    <source>
        <dbReference type="ARBA" id="ARBA00022845"/>
    </source>
</evidence>
<keyword evidence="6" id="KW-0694">RNA-binding</keyword>
<dbReference type="Ensembl" id="ENSXCOT00000027311.1">
    <property type="protein sequence ID" value="ENSXCOP00000026978.1"/>
    <property type="gene ID" value="ENSXCOG00000020151.1"/>
</dbReference>
<evidence type="ECO:0000313" key="10">
    <source>
        <dbReference type="Ensembl" id="ENSXCOP00000026978.1"/>
    </source>
</evidence>
<evidence type="ECO:0000256" key="1">
    <source>
        <dbReference type="ARBA" id="ARBA00004201"/>
    </source>
</evidence>
<dbReference type="Proteomes" id="UP000261380">
    <property type="component" value="Unplaced"/>
</dbReference>
<dbReference type="GO" id="GO:0003730">
    <property type="term" value="F:mRNA 3'-UTR binding"/>
    <property type="evidence" value="ECO:0007669"/>
    <property type="project" value="TreeGrafter"/>
</dbReference>
<dbReference type="PROSITE" id="PS50303">
    <property type="entry name" value="PUM_HD"/>
    <property type="match status" value="1"/>
</dbReference>
<protein>
    <recommendedName>
        <fullName evidence="7">Pumilio homolog 1</fullName>
    </recommendedName>
</protein>
<evidence type="ECO:0000256" key="6">
    <source>
        <dbReference type="ARBA" id="ARBA00022884"/>
    </source>
</evidence>
<evidence type="ECO:0000313" key="11">
    <source>
        <dbReference type="Proteomes" id="UP000261380"/>
    </source>
</evidence>
<dbReference type="GO" id="GO:0000932">
    <property type="term" value="C:P-body"/>
    <property type="evidence" value="ECO:0007669"/>
    <property type="project" value="UniProtKB-SubCell"/>
</dbReference>
<proteinExistence type="predicted"/>
<dbReference type="GO" id="GO:0005829">
    <property type="term" value="C:cytosol"/>
    <property type="evidence" value="ECO:0007669"/>
    <property type="project" value="TreeGrafter"/>
</dbReference>
<dbReference type="GeneTree" id="ENSGT00940000158079"/>
<dbReference type="InterPro" id="IPR011989">
    <property type="entry name" value="ARM-like"/>
</dbReference>
<evidence type="ECO:0000256" key="7">
    <source>
        <dbReference type="ARBA" id="ARBA00040564"/>
    </source>
</evidence>
<dbReference type="Pfam" id="PF00806">
    <property type="entry name" value="PUF"/>
    <property type="match status" value="1"/>
</dbReference>
<dbReference type="GO" id="GO:0043488">
    <property type="term" value="P:regulation of mRNA stability"/>
    <property type="evidence" value="ECO:0007669"/>
    <property type="project" value="TreeGrafter"/>
</dbReference>
<dbReference type="GO" id="GO:0006417">
    <property type="term" value="P:regulation of translation"/>
    <property type="evidence" value="ECO:0007669"/>
    <property type="project" value="UniProtKB-KW"/>
</dbReference>
<evidence type="ECO:0000259" key="9">
    <source>
        <dbReference type="PROSITE" id="PS50303"/>
    </source>
</evidence>
<dbReference type="PROSITE" id="PS50302">
    <property type="entry name" value="PUM"/>
    <property type="match status" value="1"/>
</dbReference>
<dbReference type="AlphaFoldDB" id="A0A3B5MT86"/>
<dbReference type="InterPro" id="IPR016024">
    <property type="entry name" value="ARM-type_fold"/>
</dbReference>
<feature type="domain" description="PUM-HD" evidence="9">
    <location>
        <begin position="1"/>
        <end position="53"/>
    </location>
</feature>
<keyword evidence="3" id="KW-0963">Cytoplasm</keyword>
<reference evidence="10" key="2">
    <citation type="submission" date="2025-09" db="UniProtKB">
        <authorList>
            <consortium name="Ensembl"/>
        </authorList>
    </citation>
    <scope>IDENTIFICATION</scope>
</reference>
<accession>A0A3B5MT86</accession>